<keyword evidence="2" id="KW-1185">Reference proteome</keyword>
<proteinExistence type="predicted"/>
<gene>
    <name evidence="1" type="ORF">R9Z33_00725</name>
</gene>
<sequence length="879" mass="97776">MTDTPATDAENEALARACEAVADAATAGVEWVGLAAAEVREDGPAMARELRRGAIRARKLAHAARRPMCVSVFGPSQSGKSYLISALARREQRPAKVVFAGQELDIVRDINPEGGKEATGLVTRFSIRPTPSLPGLPVALRLLSQTDIVRIIANAFMEDFNRDTVVPLTRDEVAAVIGQLRGKARPTPVDVLTEDDMQELFEYFERYFRNHPTHLALTPAPWREIETLAPRLPIAERARLFGLLWNNVPELTQLCARLLTALAELDFAGEAFCALDAMVPKARSVIDVATLFNLGKDESDRVAIGTRAGRRAQMPRPVITAIVAELQLQLAEKPFDFFDHTDLLDFPGARSRERYDGRDAERTAAANLYHLYIRGKVAYLYQRYLAEQELTSMLLCLGDSNQEVRTLPAMVKDWIDSTHGATPEARAAHPDAALFLVLTKFDKEFVAKAGADDENVERWSTRLDTTIKSFLALDHDWPYQWTPGQPFNNIFWLRNPNAYDEGLLDYAPPDAEKTRRELNFRNRPRLDMLRARFLENSEVRRFFADPATAWDEAMTLNDGGLGHIARKLRPVCNPETKRRQVRALLAQQAQGLAGSLRPYYVSSDVEAELQKRLAEARGVVAALNETARRQAFGLLLHEMQVRADTLADVLRARQLSVSDLPSAVAGPVGTTLDAADLDDELADIFGDAPAPKAAPREQARDLADVFAETALSHWHEVLHGLASREDLEPLFGLTREALASLTGQLGAASRRVGLRGRIAQGIRASASYHEKIGERLLKPVLIAERVINDFVYWLDMDRLTPEARPTAGRPTPRPVFTRPPAAEQWPDLGERAQPFERDFYVDWAVSYRRLVEENARAASGLVGDVALNEKLGRILAALR</sequence>
<accession>A0ABZ0PI65</accession>
<dbReference type="RefSeq" id="WP_318649379.1">
    <property type="nucleotide sequence ID" value="NZ_CP137852.1"/>
</dbReference>
<evidence type="ECO:0000313" key="1">
    <source>
        <dbReference type="EMBL" id="WPB85410.1"/>
    </source>
</evidence>
<protein>
    <submittedName>
        <fullName evidence="1">Virulence factor SrfC family protein</fullName>
    </submittedName>
</protein>
<dbReference type="Proteomes" id="UP001305521">
    <property type="component" value="Chromosome"/>
</dbReference>
<evidence type="ECO:0000313" key="2">
    <source>
        <dbReference type="Proteomes" id="UP001305521"/>
    </source>
</evidence>
<reference evidence="1 2" key="1">
    <citation type="submission" date="2023-11" db="EMBL/GenBank/DDBJ databases">
        <title>Arctic aerobic anoxygenic photoheterotroph Sediminicoccus rosea KRV36 adapts its photosynthesis to long days of polar summer.</title>
        <authorList>
            <person name="Tomasch J."/>
            <person name="Kopejtka K."/>
            <person name="Bily T."/>
            <person name="Gardiner A.T."/>
            <person name="Gardian Z."/>
            <person name="Shivaramu S."/>
            <person name="Koblizek M."/>
            <person name="Engelhardt F."/>
            <person name="Kaftan D."/>
        </authorList>
    </citation>
    <scope>NUCLEOTIDE SEQUENCE [LARGE SCALE GENOMIC DNA]</scope>
    <source>
        <strain evidence="1 2">R-30</strain>
    </source>
</reference>
<dbReference type="Pfam" id="PF10139">
    <property type="entry name" value="Virul_Fac"/>
    <property type="match status" value="1"/>
</dbReference>
<dbReference type="InterPro" id="IPR017030">
    <property type="entry name" value="Vir_effector_SfrC"/>
</dbReference>
<name>A0ABZ0PI65_9PROT</name>
<dbReference type="EMBL" id="CP137852">
    <property type="protein sequence ID" value="WPB85410.1"/>
    <property type="molecule type" value="Genomic_DNA"/>
</dbReference>
<dbReference type="PIRSF" id="PIRSF034586">
    <property type="entry name" value="Vir_effector_SfrC"/>
    <property type="match status" value="1"/>
</dbReference>
<organism evidence="1 2">
    <name type="scientific">Sediminicoccus rosea</name>
    <dbReference type="NCBI Taxonomy" id="1225128"/>
    <lineage>
        <taxon>Bacteria</taxon>
        <taxon>Pseudomonadati</taxon>
        <taxon>Pseudomonadota</taxon>
        <taxon>Alphaproteobacteria</taxon>
        <taxon>Acetobacterales</taxon>
        <taxon>Roseomonadaceae</taxon>
        <taxon>Sediminicoccus</taxon>
    </lineage>
</organism>